<dbReference type="Proteomes" id="UP001642484">
    <property type="component" value="Unassembled WGS sequence"/>
</dbReference>
<evidence type="ECO:0000313" key="2">
    <source>
        <dbReference type="Proteomes" id="UP001642484"/>
    </source>
</evidence>
<gene>
    <name evidence="1" type="ORF">CCMP2556_LOCUS34643</name>
</gene>
<accession>A0ABP0P338</accession>
<reference evidence="1 2" key="1">
    <citation type="submission" date="2024-02" db="EMBL/GenBank/DDBJ databases">
        <authorList>
            <person name="Chen Y."/>
            <person name="Shah S."/>
            <person name="Dougan E. K."/>
            <person name="Thang M."/>
            <person name="Chan C."/>
        </authorList>
    </citation>
    <scope>NUCLEOTIDE SEQUENCE [LARGE SCALE GENOMIC DNA]</scope>
</reference>
<protein>
    <submittedName>
        <fullName evidence="1">Uncharacterized protein</fullName>
    </submittedName>
</protein>
<proteinExistence type="predicted"/>
<keyword evidence="2" id="KW-1185">Reference proteome</keyword>
<evidence type="ECO:0000313" key="1">
    <source>
        <dbReference type="EMBL" id="CAK9070425.1"/>
    </source>
</evidence>
<dbReference type="EMBL" id="CAXAMN010022506">
    <property type="protein sequence ID" value="CAK9070425.1"/>
    <property type="molecule type" value="Genomic_DNA"/>
</dbReference>
<comment type="caution">
    <text evidence="1">The sequence shown here is derived from an EMBL/GenBank/DDBJ whole genome shotgun (WGS) entry which is preliminary data.</text>
</comment>
<sequence length="136" mass="15600">MPEYTKACSVSVELMKELSPDGFELLKRFTDAVENKLWDQLDVFQQSISQLRNLNKKYMSVKSCAVDWKMEHVLWMFQGDETVDSDMTMMLELRTEISDSIKCADKILAVGRGPSSFEKFAEELKKTTVDAQAKCL</sequence>
<organism evidence="1 2">
    <name type="scientific">Durusdinium trenchii</name>
    <dbReference type="NCBI Taxonomy" id="1381693"/>
    <lineage>
        <taxon>Eukaryota</taxon>
        <taxon>Sar</taxon>
        <taxon>Alveolata</taxon>
        <taxon>Dinophyceae</taxon>
        <taxon>Suessiales</taxon>
        <taxon>Symbiodiniaceae</taxon>
        <taxon>Durusdinium</taxon>
    </lineage>
</organism>
<name>A0ABP0P338_9DINO</name>